<dbReference type="AlphaFoldDB" id="A0A4Q9MEQ1"/>
<dbReference type="OrthoDB" id="2798875at2759"/>
<sequence length="224" mass="24708">MAARGGPVSAPIPSRSLPSELHAQGVEVRAGDIKDDSESLKKVLEGVDILINAVEVGVQRVIPCDFGTPGAKGIQIRDFVKERDGIPQTFIDVSWWSQLYLPLPIRSRAPQLIGKYVARIITDPRTLNHAVILWEDEVSLEEAHEIGERVSGEGDVRARRSSTQVSMQVLGKNTLDNAKRPYYVNVKGLYPDITPLPLELLAKEFYSMEVPGIVYGDCVANLSY</sequence>
<dbReference type="Proteomes" id="UP000292957">
    <property type="component" value="Unassembled WGS sequence"/>
</dbReference>
<reference evidence="1" key="1">
    <citation type="submission" date="2019-01" db="EMBL/GenBank/DDBJ databases">
        <title>Draft genome sequences of three monokaryotic isolates of the white-rot basidiomycete fungus Dichomitus squalens.</title>
        <authorList>
            <consortium name="DOE Joint Genome Institute"/>
            <person name="Lopez S.C."/>
            <person name="Andreopoulos B."/>
            <person name="Pangilinan J."/>
            <person name="Lipzen A."/>
            <person name="Riley R."/>
            <person name="Ahrendt S."/>
            <person name="Ng V."/>
            <person name="Barry K."/>
            <person name="Daum C."/>
            <person name="Grigoriev I.V."/>
            <person name="Hilden K.S."/>
            <person name="Makela M.R."/>
            <person name="de Vries R.P."/>
        </authorList>
    </citation>
    <scope>NUCLEOTIDE SEQUENCE [LARGE SCALE GENOMIC DNA]</scope>
    <source>
        <strain evidence="1">OM18370.1</strain>
    </source>
</reference>
<organism evidence="1">
    <name type="scientific">Dichomitus squalens</name>
    <dbReference type="NCBI Taxonomy" id="114155"/>
    <lineage>
        <taxon>Eukaryota</taxon>
        <taxon>Fungi</taxon>
        <taxon>Dikarya</taxon>
        <taxon>Basidiomycota</taxon>
        <taxon>Agaricomycotina</taxon>
        <taxon>Agaricomycetes</taxon>
        <taxon>Polyporales</taxon>
        <taxon>Polyporaceae</taxon>
        <taxon>Dichomitus</taxon>
    </lineage>
</organism>
<name>A0A4Q9MEQ1_9APHY</name>
<dbReference type="SUPFAM" id="SSF51735">
    <property type="entry name" value="NAD(P)-binding Rossmann-fold domains"/>
    <property type="match status" value="1"/>
</dbReference>
<dbReference type="Gene3D" id="3.40.50.720">
    <property type="entry name" value="NAD(P)-binding Rossmann-like Domain"/>
    <property type="match status" value="2"/>
</dbReference>
<evidence type="ECO:0000313" key="1">
    <source>
        <dbReference type="EMBL" id="TBU25824.1"/>
    </source>
</evidence>
<evidence type="ECO:0008006" key="2">
    <source>
        <dbReference type="Google" id="ProtNLM"/>
    </source>
</evidence>
<accession>A0A4Q9MEQ1</accession>
<dbReference type="InterPro" id="IPR036291">
    <property type="entry name" value="NAD(P)-bd_dom_sf"/>
</dbReference>
<dbReference type="Gene3D" id="3.90.25.10">
    <property type="entry name" value="UDP-galactose 4-epimerase, domain 1"/>
    <property type="match status" value="2"/>
</dbReference>
<gene>
    <name evidence="1" type="ORF">BD311DRAFT_808870</name>
</gene>
<protein>
    <recommendedName>
        <fullName evidence="2">NmrA-like domain-containing protein</fullName>
    </recommendedName>
</protein>
<dbReference type="EMBL" id="ML143454">
    <property type="protein sequence ID" value="TBU25824.1"/>
    <property type="molecule type" value="Genomic_DNA"/>
</dbReference>
<proteinExistence type="predicted"/>